<dbReference type="AlphaFoldDB" id="A0A1H4CD57"/>
<dbReference type="InterPro" id="IPR005135">
    <property type="entry name" value="Endo/exonuclease/phosphatase"/>
</dbReference>
<dbReference type="STRING" id="1033731.SAMN05444145_104270"/>
<keyword evidence="2" id="KW-0540">Nuclease</keyword>
<keyword evidence="2" id="KW-0378">Hydrolase</keyword>
<evidence type="ECO:0000313" key="2">
    <source>
        <dbReference type="EMBL" id="SEA58395.1"/>
    </source>
</evidence>
<dbReference type="InterPro" id="IPR050410">
    <property type="entry name" value="CCR4/nocturin_mRNA_transcr"/>
</dbReference>
<proteinExistence type="predicted"/>
<evidence type="ECO:0000313" key="3">
    <source>
        <dbReference type="Proteomes" id="UP000183253"/>
    </source>
</evidence>
<dbReference type="GO" id="GO:0004519">
    <property type="term" value="F:endonuclease activity"/>
    <property type="evidence" value="ECO:0007669"/>
    <property type="project" value="UniProtKB-KW"/>
</dbReference>
<dbReference type="Gene3D" id="3.60.10.10">
    <property type="entry name" value="Endonuclease/exonuclease/phosphatase"/>
    <property type="match status" value="1"/>
</dbReference>
<dbReference type="EMBL" id="FNRI01000004">
    <property type="protein sequence ID" value="SEA58395.1"/>
    <property type="molecule type" value="Genomic_DNA"/>
</dbReference>
<dbReference type="Proteomes" id="UP000183253">
    <property type="component" value="Unassembled WGS sequence"/>
</dbReference>
<protein>
    <submittedName>
        <fullName evidence="2">Metal-dependent hydrolase, endonuclease/exonuclease/phosphatase family</fullName>
    </submittedName>
</protein>
<keyword evidence="2" id="KW-0269">Exonuclease</keyword>
<organism evidence="2 3">
    <name type="scientific">Alistipes timonensis JC136</name>
    <dbReference type="NCBI Taxonomy" id="1033731"/>
    <lineage>
        <taxon>Bacteria</taxon>
        <taxon>Pseudomonadati</taxon>
        <taxon>Bacteroidota</taxon>
        <taxon>Bacteroidia</taxon>
        <taxon>Bacteroidales</taxon>
        <taxon>Rikenellaceae</taxon>
        <taxon>Alistipes</taxon>
    </lineage>
</organism>
<dbReference type="InterPro" id="IPR036691">
    <property type="entry name" value="Endo/exonu/phosph_ase_sf"/>
</dbReference>
<dbReference type="PROSITE" id="PS51257">
    <property type="entry name" value="PROKAR_LIPOPROTEIN"/>
    <property type="match status" value="1"/>
</dbReference>
<keyword evidence="2" id="KW-0255">Endonuclease</keyword>
<evidence type="ECO:0000259" key="1">
    <source>
        <dbReference type="Pfam" id="PF03372"/>
    </source>
</evidence>
<accession>A0A1H4CD57</accession>
<sequence>MKKLRYLFYAAAFFALGCSSGKSEGEEPAPGPEGPASGVFSLKVMSFNIRYSNTTDQGEKSWSQRRKPCVDMIKDVNPGVIGMQESRTEQRNYLKTMLTKYELLEVPNTGTGSGGNSTVLYRTDLFTRVDWGYFYLSDTPEKPSAPWDATNSARRSSVWVHLKDNASGREFVFLSTHFPESNTSAADNEARLKCAQLNVNKMKEIAGTLPVFIVGDMNCSYAADDTRRSALAPYYAWMQSGREKAPDRDGAYSYNNFGGGTPSARWNLDHIFYKGVKPVRFQTVTTPNYGVAYLSDHYPITLTVE</sequence>
<gene>
    <name evidence="2" type="ORF">SAMN05444145_104270</name>
</gene>
<reference evidence="2 3" key="1">
    <citation type="submission" date="2016-10" db="EMBL/GenBank/DDBJ databases">
        <authorList>
            <person name="de Groot N.N."/>
        </authorList>
    </citation>
    <scope>NUCLEOTIDE SEQUENCE [LARGE SCALE GENOMIC DNA]</scope>
    <source>
        <strain evidence="2 3">DSM 25383</strain>
    </source>
</reference>
<dbReference type="PANTHER" id="PTHR12121">
    <property type="entry name" value="CARBON CATABOLITE REPRESSOR PROTEIN 4"/>
    <property type="match status" value="1"/>
</dbReference>
<dbReference type="CDD" id="cd09083">
    <property type="entry name" value="EEP-1"/>
    <property type="match status" value="1"/>
</dbReference>
<dbReference type="RefSeq" id="WP_010262669.1">
    <property type="nucleotide sequence ID" value="NZ_CAEG01000011.1"/>
</dbReference>
<keyword evidence="3" id="KW-1185">Reference proteome</keyword>
<dbReference type="Pfam" id="PF03372">
    <property type="entry name" value="Exo_endo_phos"/>
    <property type="match status" value="1"/>
</dbReference>
<dbReference type="SUPFAM" id="SSF56219">
    <property type="entry name" value="DNase I-like"/>
    <property type="match status" value="1"/>
</dbReference>
<dbReference type="GO" id="GO:0000175">
    <property type="term" value="F:3'-5'-RNA exonuclease activity"/>
    <property type="evidence" value="ECO:0007669"/>
    <property type="project" value="TreeGrafter"/>
</dbReference>
<name>A0A1H4CD57_9BACT</name>
<dbReference type="PANTHER" id="PTHR12121:SF36">
    <property type="entry name" value="ENDONUCLEASE_EXONUCLEASE_PHOSPHATASE DOMAIN-CONTAINING PROTEIN"/>
    <property type="match status" value="1"/>
</dbReference>
<feature type="domain" description="Endonuclease/exonuclease/phosphatase" evidence="1">
    <location>
        <begin position="45"/>
        <end position="297"/>
    </location>
</feature>
<dbReference type="OrthoDB" id="1003368at2"/>